<dbReference type="Proteomes" id="UP000198290">
    <property type="component" value="Chromosome"/>
</dbReference>
<dbReference type="PANTHER" id="PTHR30023">
    <property type="entry name" value="D-ALANYL-D-ALANINE CARBOXYPEPTIDASE"/>
    <property type="match status" value="1"/>
</dbReference>
<evidence type="ECO:0000256" key="3">
    <source>
        <dbReference type="SAM" id="SignalP"/>
    </source>
</evidence>
<dbReference type="Pfam" id="PF02113">
    <property type="entry name" value="Peptidase_S13"/>
    <property type="match status" value="1"/>
</dbReference>
<keyword evidence="4" id="KW-0645">Protease</keyword>
<evidence type="ECO:0000313" key="4">
    <source>
        <dbReference type="EMBL" id="BBF83840.1"/>
    </source>
</evidence>
<keyword evidence="2 4" id="KW-0378">Hydrolase</keyword>
<dbReference type="Gene3D" id="3.50.80.20">
    <property type="entry name" value="D-Ala-D-Ala carboxypeptidase C, peptidase S13"/>
    <property type="match status" value="1"/>
</dbReference>
<dbReference type="AlphaFoldDB" id="A0A3G9G6Y3"/>
<dbReference type="GO" id="GO:0006508">
    <property type="term" value="P:proteolysis"/>
    <property type="evidence" value="ECO:0007669"/>
    <property type="project" value="InterPro"/>
</dbReference>
<keyword evidence="4" id="KW-0121">Carboxypeptidase</keyword>
<dbReference type="GO" id="GO:0000270">
    <property type="term" value="P:peptidoglycan metabolic process"/>
    <property type="evidence" value="ECO:0007669"/>
    <property type="project" value="TreeGrafter"/>
</dbReference>
<reference evidence="4 5" key="2">
    <citation type="journal article" date="2017" name="Genome Announc.">
        <title>Draft genome sequence of Aquitalea magnusonii strain H3, a plant growth-promoting bacterium of duckweed Lemna minor.</title>
        <authorList>
            <person name="Ishizawa H."/>
            <person name="Kuroda M."/>
            <person name="Ike M."/>
        </authorList>
    </citation>
    <scope>NUCLEOTIDE SEQUENCE [LARGE SCALE GENOMIC DNA]</scope>
    <source>
        <strain evidence="4 5">H3</strain>
    </source>
</reference>
<keyword evidence="3" id="KW-0732">Signal</keyword>
<dbReference type="Gene3D" id="3.40.710.10">
    <property type="entry name" value="DD-peptidase/beta-lactamase superfamily"/>
    <property type="match status" value="1"/>
</dbReference>
<reference evidence="5" key="1">
    <citation type="journal article" date="2017" name="Biotechnol. Biofuels">
        <title>Evaluation of environmental bacterial communities as a factor affecting the growth of duckweed Lemna minor.</title>
        <authorList>
            <person name="Ishizawa H."/>
            <person name="Kuroda M."/>
            <person name="Morikawa M."/>
            <person name="Ike M."/>
        </authorList>
    </citation>
    <scope>NUCLEOTIDE SEQUENCE [LARGE SCALE GENOMIC DNA]</scope>
    <source>
        <strain evidence="5">H3</strain>
    </source>
</reference>
<keyword evidence="5" id="KW-1185">Reference proteome</keyword>
<dbReference type="GO" id="GO:0009002">
    <property type="term" value="F:serine-type D-Ala-D-Ala carboxypeptidase activity"/>
    <property type="evidence" value="ECO:0007669"/>
    <property type="project" value="UniProtKB-EC"/>
</dbReference>
<organism evidence="4 5">
    <name type="scientific">Aquitalea magnusonii</name>
    <dbReference type="NCBI Taxonomy" id="332411"/>
    <lineage>
        <taxon>Bacteria</taxon>
        <taxon>Pseudomonadati</taxon>
        <taxon>Pseudomonadota</taxon>
        <taxon>Betaproteobacteria</taxon>
        <taxon>Neisseriales</taxon>
        <taxon>Chromobacteriaceae</taxon>
        <taxon>Aquitalea</taxon>
    </lineage>
</organism>
<dbReference type="PANTHER" id="PTHR30023:SF0">
    <property type="entry name" value="PENICILLIN-SENSITIVE CARBOXYPEPTIDASE A"/>
    <property type="match status" value="1"/>
</dbReference>
<evidence type="ECO:0000256" key="1">
    <source>
        <dbReference type="ARBA" id="ARBA00006096"/>
    </source>
</evidence>
<dbReference type="InterPro" id="IPR012338">
    <property type="entry name" value="Beta-lactam/transpept-like"/>
</dbReference>
<feature type="signal peptide" evidence="3">
    <location>
        <begin position="1"/>
        <end position="21"/>
    </location>
</feature>
<dbReference type="KEGG" id="amah:DLM_0157"/>
<reference evidence="5" key="3">
    <citation type="journal article" date="2017" name="Plant Physiol. Biochem.">
        <title>Differential oxidative and antioxidative response of duckweed Lemna minor toward plant growth promoting/inhibiting bacteria.</title>
        <authorList>
            <person name="Ishizawa H."/>
            <person name="Kuroda M."/>
            <person name="Morikawa M."/>
            <person name="Ike M."/>
        </authorList>
    </citation>
    <scope>NUCLEOTIDE SEQUENCE [LARGE SCALE GENOMIC DNA]</scope>
    <source>
        <strain evidence="5">H3</strain>
    </source>
</reference>
<dbReference type="OrthoDB" id="9802627at2"/>
<dbReference type="InterPro" id="IPR000667">
    <property type="entry name" value="Peptidase_S13"/>
</dbReference>
<evidence type="ECO:0000256" key="2">
    <source>
        <dbReference type="ARBA" id="ARBA00022801"/>
    </source>
</evidence>
<dbReference type="PRINTS" id="PR00922">
    <property type="entry name" value="DADACBPTASE3"/>
</dbReference>
<evidence type="ECO:0000313" key="5">
    <source>
        <dbReference type="Proteomes" id="UP000198290"/>
    </source>
</evidence>
<dbReference type="SUPFAM" id="SSF56601">
    <property type="entry name" value="beta-lactamase/transpeptidase-like"/>
    <property type="match status" value="1"/>
</dbReference>
<accession>A0A3G9G6Y3</accession>
<dbReference type="NCBIfam" id="TIGR00666">
    <property type="entry name" value="PBP4"/>
    <property type="match status" value="1"/>
</dbReference>
<dbReference type="EMBL" id="AP018823">
    <property type="protein sequence ID" value="BBF83840.1"/>
    <property type="molecule type" value="Genomic_DNA"/>
</dbReference>
<dbReference type="STRING" id="332411.VI06_03860"/>
<dbReference type="EC" id="3.4.16.4" evidence="4"/>
<gene>
    <name evidence="4" type="ORF">DLM_0157</name>
</gene>
<sequence length="475" mass="50290">MKSVVACIAGCLSAVSLSAMALDLHGLRADEVAIWAAPVEGGAELASLRADAAVNPASTMKLITSWVALNRLKPGYRWTTRLVSAAAVENGVLKGDLVWVGAGDPRFGMADLQTLLHSLRLRGIRQIEGRLLLDKSAFSSIGTADNFGGDEGKSFTVEPDTHLTGLKVAWLRFFNDGNGVRVALDPPLAGVRLQASLGNGGDTASTCPDVRQWVHIRQQGSQIEVSGKLPAACDGSQAYVNVLDQNDFAAQSFAALWSELGGSGPQGMALGRAPAGARTLAQFQSEPLSVALNDINKYSNNTMARTVYLTLGREDGSSGDTPADAQHAVRRLLAEQHISDEALVLENGCGLSRRERVSARLLGQVLLNAARGPYGNELLATLPLASEDGTLKRRFAATGPRLRMKTGTLKDVKALAGYWQAADGRRLAIVAIVNSPRALAMGPALDGIVADLIRRFDRSVPDNSANTVPDAIMQP</sequence>
<feature type="chain" id="PRO_5018192788" evidence="3">
    <location>
        <begin position="22"/>
        <end position="475"/>
    </location>
</feature>
<protein>
    <submittedName>
        <fullName evidence="4">D-alanyl-D-alanine carboxypeptidase</fullName>
        <ecNumber evidence="4">3.4.16.4</ecNumber>
    </submittedName>
</protein>
<proteinExistence type="inferred from homology"/>
<name>A0A3G9G6Y3_9NEIS</name>
<dbReference type="RefSeq" id="WP_089083940.1">
    <property type="nucleotide sequence ID" value="NZ_AP018823.1"/>
</dbReference>
<comment type="similarity">
    <text evidence="1">Belongs to the peptidase S13 family.</text>
</comment>